<dbReference type="Proteomes" id="UP000216446">
    <property type="component" value="Unassembled WGS sequence"/>
</dbReference>
<dbReference type="InParanoid" id="A0A259TXC9"/>
<keyword evidence="3" id="KW-1185">Reference proteome</keyword>
<dbReference type="AlphaFoldDB" id="A0A259TXC9"/>
<name>A0A259TXC9_9BACT</name>
<proteinExistence type="predicted"/>
<comment type="caution">
    <text evidence="2">The sequence shown here is derived from an EMBL/GenBank/DDBJ whole genome shotgun (WGS) entry which is preliminary data.</text>
</comment>
<accession>A0A259TXC9</accession>
<feature type="region of interest" description="Disordered" evidence="1">
    <location>
        <begin position="70"/>
        <end position="95"/>
    </location>
</feature>
<evidence type="ECO:0000313" key="2">
    <source>
        <dbReference type="EMBL" id="OZC02419.1"/>
    </source>
</evidence>
<sequence length="122" mass="13972">MLLRRRVVYFPLGTTMATLLKRNTGIYAVQFYDRSRTPTRKWVTTGVREGRAAERIRQRWEAAYAEGVYDPWRDQPPVPSASPRGRRAPSSRLGTRGFPAGVHVVRLVSGGEPRMQRFTVVR</sequence>
<organism evidence="2 3">
    <name type="scientific">Rubricoccus marinus</name>
    <dbReference type="NCBI Taxonomy" id="716817"/>
    <lineage>
        <taxon>Bacteria</taxon>
        <taxon>Pseudomonadati</taxon>
        <taxon>Rhodothermota</taxon>
        <taxon>Rhodothermia</taxon>
        <taxon>Rhodothermales</taxon>
        <taxon>Rubricoccaceae</taxon>
        <taxon>Rubricoccus</taxon>
    </lineage>
</organism>
<gene>
    <name evidence="2" type="ORF">BSZ36_05170</name>
</gene>
<protein>
    <submittedName>
        <fullName evidence="2">Uncharacterized protein</fullName>
    </submittedName>
</protein>
<evidence type="ECO:0000256" key="1">
    <source>
        <dbReference type="SAM" id="MobiDB-lite"/>
    </source>
</evidence>
<reference evidence="2 3" key="1">
    <citation type="submission" date="2016-11" db="EMBL/GenBank/DDBJ databases">
        <title>Study of marine rhodopsin-containing bacteria.</title>
        <authorList>
            <person name="Yoshizawa S."/>
            <person name="Kumagai Y."/>
            <person name="Kogure K."/>
        </authorList>
    </citation>
    <scope>NUCLEOTIDE SEQUENCE [LARGE SCALE GENOMIC DNA]</scope>
    <source>
        <strain evidence="2 3">SG-29</strain>
    </source>
</reference>
<dbReference type="EMBL" id="MQWB01000001">
    <property type="protein sequence ID" value="OZC02419.1"/>
    <property type="molecule type" value="Genomic_DNA"/>
</dbReference>
<evidence type="ECO:0000313" key="3">
    <source>
        <dbReference type="Proteomes" id="UP000216446"/>
    </source>
</evidence>